<dbReference type="Proteomes" id="UP001163046">
    <property type="component" value="Unassembled WGS sequence"/>
</dbReference>
<keyword evidence="1" id="KW-0696">RNA-directed RNA polymerase</keyword>
<dbReference type="GO" id="GO:0031380">
    <property type="term" value="C:nuclear RNA-directed RNA polymerase complex"/>
    <property type="evidence" value="ECO:0007669"/>
    <property type="project" value="TreeGrafter"/>
</dbReference>
<dbReference type="Pfam" id="PF05183">
    <property type="entry name" value="RdRP"/>
    <property type="match status" value="1"/>
</dbReference>
<dbReference type="InterPro" id="IPR057596">
    <property type="entry name" value="RDRP_core"/>
</dbReference>
<dbReference type="EC" id="2.7.7.48" evidence="1"/>
<organism evidence="4 5">
    <name type="scientific">Desmophyllum pertusum</name>
    <dbReference type="NCBI Taxonomy" id="174260"/>
    <lineage>
        <taxon>Eukaryota</taxon>
        <taxon>Metazoa</taxon>
        <taxon>Cnidaria</taxon>
        <taxon>Anthozoa</taxon>
        <taxon>Hexacorallia</taxon>
        <taxon>Scleractinia</taxon>
        <taxon>Caryophylliina</taxon>
        <taxon>Caryophylliidae</taxon>
        <taxon>Desmophyllum</taxon>
    </lineage>
</organism>
<evidence type="ECO:0000259" key="3">
    <source>
        <dbReference type="Pfam" id="PF05183"/>
    </source>
</evidence>
<comment type="catalytic activity">
    <reaction evidence="1">
        <text>RNA(n) + a ribonucleoside 5'-triphosphate = RNA(n+1) + diphosphate</text>
        <dbReference type="Rhea" id="RHEA:21248"/>
        <dbReference type="Rhea" id="RHEA-COMP:14527"/>
        <dbReference type="Rhea" id="RHEA-COMP:17342"/>
        <dbReference type="ChEBI" id="CHEBI:33019"/>
        <dbReference type="ChEBI" id="CHEBI:61557"/>
        <dbReference type="ChEBI" id="CHEBI:140395"/>
        <dbReference type="EC" id="2.7.7.48"/>
    </reaction>
</comment>
<name>A0A9W9ZU19_9CNID</name>
<proteinExistence type="inferred from homology"/>
<keyword evidence="5" id="KW-1185">Reference proteome</keyword>
<evidence type="ECO:0000256" key="1">
    <source>
        <dbReference type="RuleBase" id="RU363098"/>
    </source>
</evidence>
<evidence type="ECO:0000313" key="5">
    <source>
        <dbReference type="Proteomes" id="UP001163046"/>
    </source>
</evidence>
<dbReference type="GO" id="GO:0003968">
    <property type="term" value="F:RNA-directed RNA polymerase activity"/>
    <property type="evidence" value="ECO:0007669"/>
    <property type="project" value="UniProtKB-KW"/>
</dbReference>
<accession>A0A9W9ZU19</accession>
<dbReference type="EMBL" id="MU825873">
    <property type="protein sequence ID" value="KAJ7387485.1"/>
    <property type="molecule type" value="Genomic_DNA"/>
</dbReference>
<dbReference type="AlphaFoldDB" id="A0A9W9ZU19"/>
<dbReference type="PANTHER" id="PTHR23079:SF55">
    <property type="entry name" value="RNA-DIRECTED RNA POLYMERASE"/>
    <property type="match status" value="1"/>
</dbReference>
<gene>
    <name evidence="4" type="ORF">OS493_000815</name>
</gene>
<evidence type="ECO:0000313" key="4">
    <source>
        <dbReference type="EMBL" id="KAJ7387485.1"/>
    </source>
</evidence>
<dbReference type="InterPro" id="IPR007855">
    <property type="entry name" value="RDRP"/>
</dbReference>
<evidence type="ECO:0000256" key="2">
    <source>
        <dbReference type="SAM" id="Coils"/>
    </source>
</evidence>
<feature type="domain" description="RDRP core" evidence="3">
    <location>
        <begin position="72"/>
        <end position="432"/>
    </location>
</feature>
<dbReference type="GO" id="GO:0030422">
    <property type="term" value="P:siRNA processing"/>
    <property type="evidence" value="ECO:0007669"/>
    <property type="project" value="TreeGrafter"/>
</dbReference>
<keyword evidence="1" id="KW-0548">Nucleotidyltransferase</keyword>
<keyword evidence="2" id="KW-0175">Coiled coil</keyword>
<dbReference type="PANTHER" id="PTHR23079">
    <property type="entry name" value="RNA-DEPENDENT RNA POLYMERASE"/>
    <property type="match status" value="1"/>
</dbReference>
<comment type="caution">
    <text evidence="4">The sequence shown here is derived from an EMBL/GenBank/DDBJ whole genome shotgun (WGS) entry which is preliminary data.</text>
</comment>
<protein>
    <recommendedName>
        <fullName evidence="1">RNA-dependent RNA polymerase</fullName>
        <ecNumber evidence="1">2.7.7.48</ecNumber>
    </recommendedName>
</protein>
<dbReference type="OrthoDB" id="6513042at2759"/>
<dbReference type="GO" id="GO:0003723">
    <property type="term" value="F:RNA binding"/>
    <property type="evidence" value="ECO:0007669"/>
    <property type="project" value="UniProtKB-KW"/>
</dbReference>
<keyword evidence="1" id="KW-0808">Transferase</keyword>
<reference evidence="4" key="1">
    <citation type="submission" date="2023-01" db="EMBL/GenBank/DDBJ databases">
        <title>Genome assembly of the deep-sea coral Lophelia pertusa.</title>
        <authorList>
            <person name="Herrera S."/>
            <person name="Cordes E."/>
        </authorList>
    </citation>
    <scope>NUCLEOTIDE SEQUENCE</scope>
    <source>
        <strain evidence="4">USNM1676648</strain>
        <tissue evidence="4">Polyp</tissue>
    </source>
</reference>
<keyword evidence="1" id="KW-0694">RNA-binding</keyword>
<sequence length="614" mass="70187">MAYHLCIELSAAIVPPTGDEGDNYIIHVQFHGSARDEYTVVYEKLERSLLTEYLKQRDGPDFHQKLMKLTFNITPEEDATSFCRSVLERGIFCRQRVYFFLGHSDDQLKKKSCYLMSASHENIHVLLAQFGDFLAERNLGKRARKIGMLFSTLNKPLSLAATEYKVQPDIKRGVFRSYTFTDGCGFMSPEFSSEVQRIFELDYQPSAVQVRYRGIEGMLALKEDLTEVKVQFHNSMQKFVTPTSFPGRRKRDPENEVDVTPDENIPDFVDVVDYSRPYVSGYLDTRMIMLLADAGVSTEHLEELQSGYHELLENMCKNTASDEYFLRLRGEVQFLKDIQESGVDGRVKKHLKLLRKQELDEMMEAAYTRILVPRSRVVFAVCDPYGKLKHGECYFRPTIPDDDTDFTAAEKIVVARSPCYHPGDVRVLKLTHEKPGYENWGTDLIPSGIEAPCDYAPTIATKIREASAKSVSYLSAKFRRGHRSRHLNYREQMLRYFATFSDEIPKRIEGEYMKCATAAGPSSKECRQLSKMLYQAANFTEDTATLQKELEQMNEAVNKLLLRSGPITGSSRQPVTSSSGSLSGSRRTGCEIWEEIDNKAKYFVGRMQRMKSVV</sequence>
<feature type="coiled-coil region" evidence="2">
    <location>
        <begin position="536"/>
        <end position="563"/>
    </location>
</feature>
<comment type="similarity">
    <text evidence="1">Belongs to the RdRP family.</text>
</comment>